<dbReference type="AlphaFoldDB" id="A0A8S1KHL6"/>
<dbReference type="Proteomes" id="UP000688137">
    <property type="component" value="Unassembled WGS sequence"/>
</dbReference>
<reference evidence="1" key="1">
    <citation type="submission" date="2021-01" db="EMBL/GenBank/DDBJ databases">
        <authorList>
            <consortium name="Genoscope - CEA"/>
            <person name="William W."/>
        </authorList>
    </citation>
    <scope>NUCLEOTIDE SEQUENCE</scope>
</reference>
<evidence type="ECO:0000313" key="2">
    <source>
        <dbReference type="Proteomes" id="UP000688137"/>
    </source>
</evidence>
<dbReference type="EMBL" id="CAJJDM010000020">
    <property type="protein sequence ID" value="CAD8055010.1"/>
    <property type="molecule type" value="Genomic_DNA"/>
</dbReference>
<sequence length="89" mass="10664">MCANSENLHIYGKKRYQISLLSFSKQNDVQINFRQVSAQNFRIESQEYINEGIYQILSLYPMNFRNRLVLVEILLNSLFSYNKVDYFIQ</sequence>
<keyword evidence="2" id="KW-1185">Reference proteome</keyword>
<proteinExistence type="predicted"/>
<accession>A0A8S1KHL6</accession>
<gene>
    <name evidence="1" type="ORF">PPRIM_AZ9-3.1.T0220352</name>
</gene>
<comment type="caution">
    <text evidence="1">The sequence shown here is derived from an EMBL/GenBank/DDBJ whole genome shotgun (WGS) entry which is preliminary data.</text>
</comment>
<organism evidence="1 2">
    <name type="scientific">Paramecium primaurelia</name>
    <dbReference type="NCBI Taxonomy" id="5886"/>
    <lineage>
        <taxon>Eukaryota</taxon>
        <taxon>Sar</taxon>
        <taxon>Alveolata</taxon>
        <taxon>Ciliophora</taxon>
        <taxon>Intramacronucleata</taxon>
        <taxon>Oligohymenophorea</taxon>
        <taxon>Peniculida</taxon>
        <taxon>Parameciidae</taxon>
        <taxon>Paramecium</taxon>
    </lineage>
</organism>
<protein>
    <submittedName>
        <fullName evidence="1">Uncharacterized protein</fullName>
    </submittedName>
</protein>
<evidence type="ECO:0000313" key="1">
    <source>
        <dbReference type="EMBL" id="CAD8055010.1"/>
    </source>
</evidence>
<name>A0A8S1KHL6_PARPR</name>